<keyword evidence="1" id="KW-0472">Membrane</keyword>
<evidence type="ECO:0000313" key="5">
    <source>
        <dbReference type="Proteomes" id="UP000321723"/>
    </source>
</evidence>
<keyword evidence="1" id="KW-0812">Transmembrane</keyword>
<dbReference type="RefSeq" id="WP_146835695.1">
    <property type="nucleotide sequence ID" value="NZ_BJVQ01000013.1"/>
</dbReference>
<proteinExistence type="predicted"/>
<dbReference type="GO" id="GO:0043024">
    <property type="term" value="F:ribosomal small subunit binding"/>
    <property type="evidence" value="ECO:0007669"/>
    <property type="project" value="TreeGrafter"/>
</dbReference>
<feature type="transmembrane region" description="Helical" evidence="1">
    <location>
        <begin position="454"/>
        <end position="476"/>
    </location>
</feature>
<keyword evidence="4" id="KW-0132">Cell division</keyword>
<evidence type="ECO:0000313" key="3">
    <source>
        <dbReference type="EMBL" id="GEL46291.1"/>
    </source>
</evidence>
<dbReference type="GO" id="GO:0051301">
    <property type="term" value="P:cell division"/>
    <property type="evidence" value="ECO:0007669"/>
    <property type="project" value="UniProtKB-KW"/>
</dbReference>
<dbReference type="GO" id="GO:0019843">
    <property type="term" value="F:rRNA binding"/>
    <property type="evidence" value="ECO:0007669"/>
    <property type="project" value="TreeGrafter"/>
</dbReference>
<dbReference type="Pfam" id="PF01926">
    <property type="entry name" value="MMR_HSR1"/>
    <property type="match status" value="1"/>
</dbReference>
<evidence type="ECO:0000259" key="2">
    <source>
        <dbReference type="Pfam" id="PF01926"/>
    </source>
</evidence>
<dbReference type="GO" id="GO:0005829">
    <property type="term" value="C:cytosol"/>
    <property type="evidence" value="ECO:0007669"/>
    <property type="project" value="TreeGrafter"/>
</dbReference>
<dbReference type="GO" id="GO:0000028">
    <property type="term" value="P:ribosomal small subunit assembly"/>
    <property type="evidence" value="ECO:0007669"/>
    <property type="project" value="TreeGrafter"/>
</dbReference>
<dbReference type="InterPro" id="IPR005662">
    <property type="entry name" value="GTPase_Era-like"/>
</dbReference>
<dbReference type="EMBL" id="BJVQ01000013">
    <property type="protein sequence ID" value="GEL46291.1"/>
    <property type="molecule type" value="Genomic_DNA"/>
</dbReference>
<evidence type="ECO:0000313" key="6">
    <source>
        <dbReference type="Proteomes" id="UP000564629"/>
    </source>
</evidence>
<comment type="caution">
    <text evidence="3">The sequence shown here is derived from an EMBL/GenBank/DDBJ whole genome shotgun (WGS) entry which is preliminary data.</text>
</comment>
<keyword evidence="4" id="KW-0131">Cell cycle</keyword>
<gene>
    <name evidence="3" type="ORF">CHO01_14070</name>
    <name evidence="4" type="ORF">HNR08_000197</name>
</gene>
<evidence type="ECO:0000313" key="4">
    <source>
        <dbReference type="EMBL" id="MBB5471461.1"/>
    </source>
</evidence>
<feature type="domain" description="G" evidence="2">
    <location>
        <begin position="50"/>
        <end position="181"/>
    </location>
</feature>
<dbReference type="PANTHER" id="PTHR42698:SF1">
    <property type="entry name" value="GTPASE ERA, MITOCHONDRIAL"/>
    <property type="match status" value="1"/>
</dbReference>
<accession>A0A511FAJ6</accession>
<feature type="transmembrane region" description="Helical" evidence="1">
    <location>
        <begin position="409"/>
        <end position="434"/>
    </location>
</feature>
<dbReference type="Proteomes" id="UP000321723">
    <property type="component" value="Unassembled WGS sequence"/>
</dbReference>
<reference evidence="3 5" key="1">
    <citation type="submission" date="2019-07" db="EMBL/GenBank/DDBJ databases">
        <title>Whole genome shotgun sequence of Cellulomonas hominis NBRC 16055.</title>
        <authorList>
            <person name="Hosoyama A."/>
            <person name="Uohara A."/>
            <person name="Ohji S."/>
            <person name="Ichikawa N."/>
        </authorList>
    </citation>
    <scope>NUCLEOTIDE SEQUENCE [LARGE SCALE GENOMIC DNA]</scope>
    <source>
        <strain evidence="3 5">NBRC 16055</strain>
    </source>
</reference>
<reference evidence="4 6" key="2">
    <citation type="submission" date="2020-08" db="EMBL/GenBank/DDBJ databases">
        <title>Sequencing the genomes of 1000 actinobacteria strains.</title>
        <authorList>
            <person name="Klenk H.-P."/>
        </authorList>
    </citation>
    <scope>NUCLEOTIDE SEQUENCE [LARGE SCALE GENOMIC DNA]</scope>
    <source>
        <strain evidence="4 6">DSM 9581</strain>
    </source>
</reference>
<keyword evidence="5" id="KW-1185">Reference proteome</keyword>
<sequence>MTALADRVAALAAALDAGEGRLPADVVADGRAVVARAGERVALSAEHTVVALAGATGSGKSSLLNALVGREVARAGVQRPTTGEALAVVRGAGAEPLLDWLGVRQRHALPDEPGRGGLVLLDLPDHDSVVREHRVRAEHLIARVDLLVWVVDPQKYADAALHERYLRPLARHADVLVLVLNQADRLDRAETDAVLGDLRRLAAEDGLGPVRALAVSARTGDGLPDLRALLDAAAARREAANRRLTADVEVAARRVLEACGEGAPRRRGRPADDGALTAALADAAGVPLVVDAVRRASVRRATASAGWPPVRWLQRLRPDPLRRLHLDGEARAAVERTSLPVPGPATRAAAATAVRRSVDATTAGAPDAWALAVRSAVGAPDLGDDLDRAVAGTPLLAERAPGWARGLGLVQYVLLGAAVAGALWLGVLAVLAYLRLPEPRTPEWGPFPVPTALLGGGLLAGLVLALLAGLVARLVARRRARRARARLHAAVAAVARERVTGPAEAVLADLATCREQARRAAGDRRR</sequence>
<dbReference type="GO" id="GO:0005525">
    <property type="term" value="F:GTP binding"/>
    <property type="evidence" value="ECO:0007669"/>
    <property type="project" value="InterPro"/>
</dbReference>
<keyword evidence="1" id="KW-1133">Transmembrane helix</keyword>
<protein>
    <submittedName>
        <fullName evidence="4">GTP-binding protein EngB required for normal cell division</fullName>
    </submittedName>
</protein>
<dbReference type="EMBL" id="JACHDN010000001">
    <property type="protein sequence ID" value="MBB5471461.1"/>
    <property type="molecule type" value="Genomic_DNA"/>
</dbReference>
<dbReference type="Gene3D" id="3.40.50.300">
    <property type="entry name" value="P-loop containing nucleotide triphosphate hydrolases"/>
    <property type="match status" value="1"/>
</dbReference>
<evidence type="ECO:0000256" key="1">
    <source>
        <dbReference type="SAM" id="Phobius"/>
    </source>
</evidence>
<dbReference type="InterPro" id="IPR006073">
    <property type="entry name" value="GTP-bd"/>
</dbReference>
<dbReference type="SUPFAM" id="SSF52540">
    <property type="entry name" value="P-loop containing nucleoside triphosphate hydrolases"/>
    <property type="match status" value="1"/>
</dbReference>
<dbReference type="Proteomes" id="UP000564629">
    <property type="component" value="Unassembled WGS sequence"/>
</dbReference>
<dbReference type="AlphaFoldDB" id="A0A511FAJ6"/>
<dbReference type="InterPro" id="IPR027417">
    <property type="entry name" value="P-loop_NTPase"/>
</dbReference>
<dbReference type="PANTHER" id="PTHR42698">
    <property type="entry name" value="GTPASE ERA"/>
    <property type="match status" value="1"/>
</dbReference>
<dbReference type="OrthoDB" id="974105at2"/>
<name>A0A511FAJ6_9CELL</name>
<organism evidence="3 5">
    <name type="scientific">Cellulomonas hominis</name>
    <dbReference type="NCBI Taxonomy" id="156981"/>
    <lineage>
        <taxon>Bacteria</taxon>
        <taxon>Bacillati</taxon>
        <taxon>Actinomycetota</taxon>
        <taxon>Actinomycetes</taxon>
        <taxon>Micrococcales</taxon>
        <taxon>Cellulomonadaceae</taxon>
        <taxon>Cellulomonas</taxon>
    </lineage>
</organism>